<evidence type="ECO:0000313" key="3">
    <source>
        <dbReference type="Proteomes" id="UP001596111"/>
    </source>
</evidence>
<name>A0ABW0SY65_9GAMM</name>
<dbReference type="RefSeq" id="WP_377327005.1">
    <property type="nucleotide sequence ID" value="NZ_JBHSNG010000010.1"/>
</dbReference>
<keyword evidence="1" id="KW-0732">Signal</keyword>
<dbReference type="Proteomes" id="UP001596111">
    <property type="component" value="Unassembled WGS sequence"/>
</dbReference>
<proteinExistence type="predicted"/>
<protein>
    <recommendedName>
        <fullName evidence="4">Nickel/cobalt transporter regulator</fullName>
    </recommendedName>
</protein>
<gene>
    <name evidence="2" type="ORF">ACFPPB_11080</name>
</gene>
<comment type="caution">
    <text evidence="2">The sequence shown here is derived from an EMBL/GenBank/DDBJ whole genome shotgun (WGS) entry which is preliminary data.</text>
</comment>
<sequence length="137" mass="14871">MVKRVVAKQMLIGLAVAVLCAAPLGASAHDRWGHGWAHGGWHQHGWGRGDWHGDRDDWHRDDDRDGGRWIAGAVVAGAVAGLIDSAVAPAPGYYEAPPTVVYREPARVIYERAPVVTRTIVYGAPYGSRYDDDDDGD</sequence>
<dbReference type="EMBL" id="JBHSNG010000010">
    <property type="protein sequence ID" value="MFC5581655.1"/>
    <property type="molecule type" value="Genomic_DNA"/>
</dbReference>
<evidence type="ECO:0000313" key="2">
    <source>
        <dbReference type="EMBL" id="MFC5581655.1"/>
    </source>
</evidence>
<evidence type="ECO:0008006" key="4">
    <source>
        <dbReference type="Google" id="ProtNLM"/>
    </source>
</evidence>
<reference evidence="3" key="1">
    <citation type="journal article" date="2019" name="Int. J. Syst. Evol. Microbiol.">
        <title>The Global Catalogue of Microorganisms (GCM) 10K type strain sequencing project: providing services to taxonomists for standard genome sequencing and annotation.</title>
        <authorList>
            <consortium name="The Broad Institute Genomics Platform"/>
            <consortium name="The Broad Institute Genome Sequencing Center for Infectious Disease"/>
            <person name="Wu L."/>
            <person name="Ma J."/>
        </authorList>
    </citation>
    <scope>NUCLEOTIDE SEQUENCE [LARGE SCALE GENOMIC DNA]</scope>
    <source>
        <strain evidence="3">CGMCC 1.13587</strain>
    </source>
</reference>
<keyword evidence="3" id="KW-1185">Reference proteome</keyword>
<evidence type="ECO:0000256" key="1">
    <source>
        <dbReference type="SAM" id="SignalP"/>
    </source>
</evidence>
<organism evidence="2 3">
    <name type="scientific">Rhodanobacter terrae</name>
    <dbReference type="NCBI Taxonomy" id="418647"/>
    <lineage>
        <taxon>Bacteria</taxon>
        <taxon>Pseudomonadati</taxon>
        <taxon>Pseudomonadota</taxon>
        <taxon>Gammaproteobacteria</taxon>
        <taxon>Lysobacterales</taxon>
        <taxon>Rhodanobacteraceae</taxon>
        <taxon>Rhodanobacter</taxon>
    </lineage>
</organism>
<feature type="signal peptide" evidence="1">
    <location>
        <begin position="1"/>
        <end position="28"/>
    </location>
</feature>
<feature type="chain" id="PRO_5045928251" description="Nickel/cobalt transporter regulator" evidence="1">
    <location>
        <begin position="29"/>
        <end position="137"/>
    </location>
</feature>
<accession>A0ABW0SY65</accession>